<dbReference type="InParanoid" id="Q0V4N9"/>
<dbReference type="RefSeq" id="XP_001791684.1">
    <property type="nucleotide sequence ID" value="XM_001791632.1"/>
</dbReference>
<protein>
    <submittedName>
        <fullName evidence="1">Uncharacterized protein</fullName>
    </submittedName>
</protein>
<gene>
    <name evidence="1" type="ORF">SNOG_01025</name>
</gene>
<reference evidence="2" key="1">
    <citation type="journal article" date="2007" name="Plant Cell">
        <title>Dothideomycete-plant interactions illuminated by genome sequencing and EST analysis of the wheat pathogen Stagonospora nodorum.</title>
        <authorList>
            <person name="Hane J.K."/>
            <person name="Lowe R.G."/>
            <person name="Solomon P.S."/>
            <person name="Tan K.C."/>
            <person name="Schoch C.L."/>
            <person name="Spatafora J.W."/>
            <person name="Crous P.W."/>
            <person name="Kodira C."/>
            <person name="Birren B.W."/>
            <person name="Galagan J.E."/>
            <person name="Torriani S.F."/>
            <person name="McDonald B.A."/>
            <person name="Oliver R.P."/>
        </authorList>
    </citation>
    <scope>NUCLEOTIDE SEQUENCE [LARGE SCALE GENOMIC DNA]</scope>
    <source>
        <strain evidence="2">SN15 / ATCC MYA-4574 / FGSC 10173</strain>
    </source>
</reference>
<sequence>MAWYQITPTQSELAWTSLPRPGKMATIIVPNNGYPCSVKRRYIEGDAGNLQLCLTEVARALRAQQEQLPGLTKGPLACVPSLLKPHYHLAGLRH</sequence>
<name>Q0V4N9_PHANO</name>
<evidence type="ECO:0000313" key="1">
    <source>
        <dbReference type="EMBL" id="EAT92520.1"/>
    </source>
</evidence>
<organism evidence="1 2">
    <name type="scientific">Phaeosphaeria nodorum (strain SN15 / ATCC MYA-4574 / FGSC 10173)</name>
    <name type="common">Glume blotch fungus</name>
    <name type="synonym">Parastagonospora nodorum</name>
    <dbReference type="NCBI Taxonomy" id="321614"/>
    <lineage>
        <taxon>Eukaryota</taxon>
        <taxon>Fungi</taxon>
        <taxon>Dikarya</taxon>
        <taxon>Ascomycota</taxon>
        <taxon>Pezizomycotina</taxon>
        <taxon>Dothideomycetes</taxon>
        <taxon>Pleosporomycetidae</taxon>
        <taxon>Pleosporales</taxon>
        <taxon>Pleosporineae</taxon>
        <taxon>Phaeosphaeriaceae</taxon>
        <taxon>Parastagonospora</taxon>
    </lineage>
</organism>
<dbReference type="Proteomes" id="UP000001055">
    <property type="component" value="Unassembled WGS sequence"/>
</dbReference>
<evidence type="ECO:0000313" key="2">
    <source>
        <dbReference type="Proteomes" id="UP000001055"/>
    </source>
</evidence>
<accession>Q0V4N9</accession>
<dbReference type="AlphaFoldDB" id="Q0V4N9"/>
<proteinExistence type="predicted"/>
<dbReference type="GeneID" id="5967692"/>
<dbReference type="KEGG" id="pno:SNOG_01025"/>
<dbReference type="EMBL" id="CH445325">
    <property type="protein sequence ID" value="EAT92520.1"/>
    <property type="molecule type" value="Genomic_DNA"/>
</dbReference>